<name>A0A9J6A7M6_SOLCO</name>
<accession>A0A9J6A7M6</accession>
<proteinExistence type="predicted"/>
<dbReference type="EMBL" id="JACXVP010000002">
    <property type="protein sequence ID" value="KAG5620589.1"/>
    <property type="molecule type" value="Genomic_DNA"/>
</dbReference>
<organism evidence="1 2">
    <name type="scientific">Solanum commersonii</name>
    <name type="common">Commerson's wild potato</name>
    <name type="synonym">Commerson's nightshade</name>
    <dbReference type="NCBI Taxonomy" id="4109"/>
    <lineage>
        <taxon>Eukaryota</taxon>
        <taxon>Viridiplantae</taxon>
        <taxon>Streptophyta</taxon>
        <taxon>Embryophyta</taxon>
        <taxon>Tracheophyta</taxon>
        <taxon>Spermatophyta</taxon>
        <taxon>Magnoliopsida</taxon>
        <taxon>eudicotyledons</taxon>
        <taxon>Gunneridae</taxon>
        <taxon>Pentapetalae</taxon>
        <taxon>asterids</taxon>
        <taxon>lamiids</taxon>
        <taxon>Solanales</taxon>
        <taxon>Solanaceae</taxon>
        <taxon>Solanoideae</taxon>
        <taxon>Solaneae</taxon>
        <taxon>Solanum</taxon>
    </lineage>
</organism>
<sequence length="162" mass="18040">MCLILLDFWYEVNAFISPRLNQLHISDTGGSCVVPLIRVPQNVMHLSVMQIVKGFKTGEPTFLAALVGGIRDLIEAVVLPPYIEKSEANSYCDSTGLKRHANYISALGDNLKTLACISYCKEFTCVKEHLEKYKENWPLPPKLALLFADCVWIVLDVIAAAL</sequence>
<comment type="caution">
    <text evidence="1">The sequence shown here is derived from an EMBL/GenBank/DDBJ whole genome shotgun (WGS) entry which is preliminary data.</text>
</comment>
<dbReference type="AlphaFoldDB" id="A0A9J6A7M6"/>
<evidence type="ECO:0000313" key="1">
    <source>
        <dbReference type="EMBL" id="KAG5620589.1"/>
    </source>
</evidence>
<reference evidence="1 2" key="1">
    <citation type="submission" date="2020-09" db="EMBL/GenBank/DDBJ databases">
        <title>De no assembly of potato wild relative species, Solanum commersonii.</title>
        <authorList>
            <person name="Cho K."/>
        </authorList>
    </citation>
    <scope>NUCLEOTIDE SEQUENCE [LARGE SCALE GENOMIC DNA]</scope>
    <source>
        <strain evidence="1">LZ3.2</strain>
        <tissue evidence="1">Leaf</tissue>
    </source>
</reference>
<evidence type="ECO:0000313" key="2">
    <source>
        <dbReference type="Proteomes" id="UP000824120"/>
    </source>
</evidence>
<gene>
    <name evidence="1" type="ORF">H5410_005807</name>
</gene>
<protein>
    <submittedName>
        <fullName evidence="1">Uncharacterized protein</fullName>
    </submittedName>
</protein>
<keyword evidence="2" id="KW-1185">Reference proteome</keyword>
<dbReference type="OrthoDB" id="1302170at2759"/>
<dbReference type="Proteomes" id="UP000824120">
    <property type="component" value="Chromosome 2"/>
</dbReference>